<dbReference type="SUPFAM" id="SSF53335">
    <property type="entry name" value="S-adenosyl-L-methionine-dependent methyltransferases"/>
    <property type="match status" value="1"/>
</dbReference>
<dbReference type="EMBL" id="SWDX01000002">
    <property type="protein sequence ID" value="TKC63523.1"/>
    <property type="molecule type" value="Genomic_DNA"/>
</dbReference>
<dbReference type="Gene3D" id="1.10.10.1110">
    <property type="entry name" value="Methyltransferase PG1098, N-terminal domain"/>
    <property type="match status" value="1"/>
</dbReference>
<name>A0A4U1GKP3_9SPHI</name>
<evidence type="ECO:0000313" key="3">
    <source>
        <dbReference type="Proteomes" id="UP000309594"/>
    </source>
</evidence>
<feature type="domain" description="PG-1098 ferredoxin-like" evidence="1">
    <location>
        <begin position="279"/>
        <end position="322"/>
    </location>
</feature>
<proteinExistence type="predicted"/>
<reference evidence="2 3" key="1">
    <citation type="submission" date="2019-04" db="EMBL/GenBank/DDBJ databases">
        <title>Pedobacter sp. RP-1-16 sp. nov., isolated from Arctic soil.</title>
        <authorList>
            <person name="Dahal R.H."/>
            <person name="Kim D.-U."/>
        </authorList>
    </citation>
    <scope>NUCLEOTIDE SEQUENCE [LARGE SCALE GENOMIC DNA]</scope>
    <source>
        <strain evidence="2 3">RP-1-16</strain>
    </source>
</reference>
<dbReference type="InterPro" id="IPR029063">
    <property type="entry name" value="SAM-dependent_MTases_sf"/>
</dbReference>
<protein>
    <recommendedName>
        <fullName evidence="1">PG-1098 ferredoxin-like domain-containing protein</fullName>
    </recommendedName>
</protein>
<accession>A0A4U1GKP3</accession>
<dbReference type="Proteomes" id="UP000309594">
    <property type="component" value="Unassembled WGS sequence"/>
</dbReference>
<comment type="caution">
    <text evidence="2">The sequence shown here is derived from an EMBL/GenBank/DDBJ whole genome shotgun (WGS) entry which is preliminary data.</text>
</comment>
<dbReference type="Gene3D" id="3.40.50.150">
    <property type="entry name" value="Vaccinia Virus protein VP39"/>
    <property type="match status" value="1"/>
</dbReference>
<organism evidence="2 3">
    <name type="scientific">Pedobacter hiemivivus</name>
    <dbReference type="NCBI Taxonomy" id="2530454"/>
    <lineage>
        <taxon>Bacteria</taxon>
        <taxon>Pseudomonadati</taxon>
        <taxon>Bacteroidota</taxon>
        <taxon>Sphingobacteriia</taxon>
        <taxon>Sphingobacteriales</taxon>
        <taxon>Sphingobacteriaceae</taxon>
        <taxon>Pedobacter</taxon>
    </lineage>
</organism>
<gene>
    <name evidence="2" type="ORF">FBD94_03950</name>
</gene>
<dbReference type="InterPro" id="IPR054168">
    <property type="entry name" value="PG_1098_Fer"/>
</dbReference>
<dbReference type="Pfam" id="PF22013">
    <property type="entry name" value="PG_1098_Fer"/>
    <property type="match status" value="1"/>
</dbReference>
<evidence type="ECO:0000259" key="1">
    <source>
        <dbReference type="Pfam" id="PF22013"/>
    </source>
</evidence>
<evidence type="ECO:0000313" key="2">
    <source>
        <dbReference type="EMBL" id="TKC63523.1"/>
    </source>
</evidence>
<dbReference type="RefSeq" id="WP_136879204.1">
    <property type="nucleotide sequence ID" value="NZ_SWDX01000002.1"/>
</dbReference>
<dbReference type="CDD" id="cd02440">
    <property type="entry name" value="AdoMet_MTases"/>
    <property type="match status" value="1"/>
</dbReference>
<sequence>MNKHILDQPVQEFINQHLIDDVHKIAMAKSPFKEVEARELANQIAAKNKSVKKLSTWYHTEGIYYPPLLSIEQCSSETTAAYKAKLVIGDSLIDLTGGFGVDSHYFAKTVGSVVHCEINPELSEIAAYNAKVLGQDNMSFLATDGLAYLQNTTATFDTIYIDPARRSSAGKVFMLNDCTPNVVEHLSLLLQKSSRIIVKTAPLLDLSAGLKELSNVTEIHIVSVKNECKELLWIIEKQEVSSVKITCTTLNESEKSFSFLKGDEEASLPQILTETPSGYLYEPDTALLKSGAFNLIGLTYGLKKLNTQTQLYSSEQINQQFPGRIFKINRIISSGELKKEKQLVGNVIVRNYRDKAENLVKKYKIKPDNHRFLIFTESKNDGYIVIDATIEQHY</sequence>
<dbReference type="AlphaFoldDB" id="A0A4U1GKP3"/>
<dbReference type="PANTHER" id="PTHR14741:SF32">
    <property type="entry name" value="TRIMETHYLGUANOSINE SYNTHASE"/>
    <property type="match status" value="1"/>
</dbReference>
<dbReference type="PANTHER" id="PTHR14741">
    <property type="entry name" value="S-ADENOSYLMETHIONINE-DEPENDENT METHYLTRANSFERASE RELATED"/>
    <property type="match status" value="1"/>
</dbReference>